<evidence type="ECO:0000256" key="2">
    <source>
        <dbReference type="SAM" id="SignalP"/>
    </source>
</evidence>
<evidence type="ECO:0000313" key="5">
    <source>
        <dbReference type="EMBL" id="MFC5519318.1"/>
    </source>
</evidence>
<feature type="domain" description="DUF2846" evidence="4">
    <location>
        <begin position="41"/>
        <end position="117"/>
    </location>
</feature>
<feature type="region of interest" description="Disordered" evidence="1">
    <location>
        <begin position="156"/>
        <end position="175"/>
    </location>
</feature>
<dbReference type="EMBL" id="JBHSMX010000003">
    <property type="protein sequence ID" value="MFC5519318.1"/>
    <property type="molecule type" value="Genomic_DNA"/>
</dbReference>
<sequence length="206" mass="22562">MKHFFGIFTTAMVLLLAGCASVPMAPLDQDIQAKEFLPAPSKASLYIYRNESFGAAIPMTVSVNGKVLGQTAAKTYFRLNVVPGKYSVESHSENVSSLPLSVEAGKNYFVWQEVKMGMWTPRSLLQQVNESTGRAGVTESKLIAFSVSDKDLTPLDTPINAPLSASPAPPGDSVNQKLRELQNLQKDGVITEEEFQKKKQQLLEKL</sequence>
<dbReference type="Pfam" id="PF11008">
    <property type="entry name" value="DUF2846"/>
    <property type="match status" value="1"/>
</dbReference>
<proteinExistence type="predicted"/>
<evidence type="ECO:0000256" key="1">
    <source>
        <dbReference type="SAM" id="MobiDB-lite"/>
    </source>
</evidence>
<dbReference type="Proteomes" id="UP001596084">
    <property type="component" value="Unassembled WGS sequence"/>
</dbReference>
<reference evidence="6" key="1">
    <citation type="journal article" date="2019" name="Int. J. Syst. Evol. Microbiol.">
        <title>The Global Catalogue of Microorganisms (GCM) 10K type strain sequencing project: providing services to taxonomists for standard genome sequencing and annotation.</title>
        <authorList>
            <consortium name="The Broad Institute Genomics Platform"/>
            <consortium name="The Broad Institute Genome Sequencing Center for Infectious Disease"/>
            <person name="Wu L."/>
            <person name="Ma J."/>
        </authorList>
    </citation>
    <scope>NUCLEOTIDE SEQUENCE [LARGE SCALE GENOMIC DNA]</scope>
    <source>
        <strain evidence="6">CGMCC 4.7277</strain>
    </source>
</reference>
<dbReference type="InterPro" id="IPR022548">
    <property type="entry name" value="DUF2846"/>
</dbReference>
<dbReference type="InterPro" id="IPR018649">
    <property type="entry name" value="SHOCT"/>
</dbReference>
<keyword evidence="6" id="KW-1185">Reference proteome</keyword>
<dbReference type="PROSITE" id="PS51257">
    <property type="entry name" value="PROKAR_LIPOPROTEIN"/>
    <property type="match status" value="1"/>
</dbReference>
<gene>
    <name evidence="5" type="ORF">ACFPP7_00100</name>
</gene>
<name>A0ABW0Q3Q5_9BURK</name>
<evidence type="ECO:0000313" key="6">
    <source>
        <dbReference type="Proteomes" id="UP001596084"/>
    </source>
</evidence>
<feature type="signal peptide" evidence="2">
    <location>
        <begin position="1"/>
        <end position="25"/>
    </location>
</feature>
<feature type="chain" id="PRO_5046792537" evidence="2">
    <location>
        <begin position="26"/>
        <end position="206"/>
    </location>
</feature>
<accession>A0ABW0Q3Q5</accession>
<comment type="caution">
    <text evidence="5">The sequence shown here is derived from an EMBL/GenBank/DDBJ whole genome shotgun (WGS) entry which is preliminary data.</text>
</comment>
<protein>
    <submittedName>
        <fullName evidence="5">DUF2846 domain-containing protein</fullName>
    </submittedName>
</protein>
<organism evidence="5 6">
    <name type="scientific">Polaromonas jejuensis</name>
    <dbReference type="NCBI Taxonomy" id="457502"/>
    <lineage>
        <taxon>Bacteria</taxon>
        <taxon>Pseudomonadati</taxon>
        <taxon>Pseudomonadota</taxon>
        <taxon>Betaproteobacteria</taxon>
        <taxon>Burkholderiales</taxon>
        <taxon>Comamonadaceae</taxon>
        <taxon>Polaromonas</taxon>
    </lineage>
</organism>
<evidence type="ECO:0000259" key="3">
    <source>
        <dbReference type="Pfam" id="PF09851"/>
    </source>
</evidence>
<feature type="domain" description="SHOCT" evidence="3">
    <location>
        <begin position="177"/>
        <end position="203"/>
    </location>
</feature>
<keyword evidence="2" id="KW-0732">Signal</keyword>
<dbReference type="Pfam" id="PF09851">
    <property type="entry name" value="SHOCT"/>
    <property type="match status" value="1"/>
</dbReference>
<evidence type="ECO:0000259" key="4">
    <source>
        <dbReference type="Pfam" id="PF11008"/>
    </source>
</evidence>
<dbReference type="RefSeq" id="WP_084389349.1">
    <property type="nucleotide sequence ID" value="NZ_JBHSMX010000003.1"/>
</dbReference>